<evidence type="ECO:0000313" key="2">
    <source>
        <dbReference type="Proteomes" id="UP000243423"/>
    </source>
</evidence>
<sequence length="260" mass="32034">MFLQLLKIFLKNKKIILYKKTKYNEFIQNELLYHIFSYFLSNTFFLNLEMLIKYISFYKKNIFFLFQEFKQTSTFININQLSKKKYILKNFSKSFFFHSQYMLISKIKNLIIRKINPILSTCIQFEYLFKKKAKLNSFFLNKTFLCNFCIYNRTGNAYEFKKTYSIIKKIQNYTCYSTLNLIKKRCKTAVDRFLITLFQLRINLENEWYFRIYCAINHTSFQNLFENFSKKNLVYKKFFHFEDFLILSEIRTQKKKTQYT</sequence>
<organism evidence="1 2">
    <name type="scientific">Cryptomonas paramaecium</name>
    <dbReference type="NCBI Taxonomy" id="2898"/>
    <lineage>
        <taxon>Eukaryota</taxon>
        <taxon>Cryptophyceae</taxon>
        <taxon>Cryptomonadales</taxon>
        <taxon>Cryptomonadaceae</taxon>
        <taxon>Cryptomonas</taxon>
    </lineage>
</organism>
<evidence type="ECO:0000313" key="1">
    <source>
        <dbReference type="EMBL" id="AEA38664.1"/>
    </source>
</evidence>
<dbReference type="Proteomes" id="UP000243423">
    <property type="component" value="Nucleomorph 1"/>
</dbReference>
<keyword evidence="1" id="KW-0542">Nucleomorph</keyword>
<protein>
    <submittedName>
        <fullName evidence="1">Uncharacterized protein</fullName>
    </submittedName>
</protein>
<gene>
    <name evidence="1" type="ORF">CPARA_1gp006</name>
</gene>
<reference evidence="1 2" key="1">
    <citation type="journal article" date="2011" name="Genome Biol. Evol.">
        <title>Complete nucleomorph genome sequence of the nonphotosynthetic alga Cryptomonas paramecium reveals a core nucleomorph gene set.</title>
        <authorList>
            <person name="Tanifuji G."/>
            <person name="Onodera N.T."/>
            <person name="Wheeler T.J."/>
            <person name="Dlutek M."/>
            <person name="Donaher N."/>
            <person name="Archibald J.M."/>
        </authorList>
    </citation>
    <scope>NUCLEOTIDE SEQUENCE [LARGE SCALE GENOMIC DNA]</scope>
    <source>
        <strain evidence="1 2">CCAP977/2A</strain>
    </source>
</reference>
<accession>F2HH68</accession>
<dbReference type="EMBL" id="CP002172">
    <property type="protein sequence ID" value="AEA38664.1"/>
    <property type="molecule type" value="Genomic_DNA"/>
</dbReference>
<dbReference type="GeneID" id="10446925"/>
<geneLocation type="nucleomorph" evidence="1"/>
<dbReference type="AlphaFoldDB" id="F2HH68"/>
<name>F2HH68_9CRYP</name>
<dbReference type="RefSeq" id="XP_003239562.1">
    <property type="nucleotide sequence ID" value="XM_003239514.1"/>
</dbReference>
<proteinExistence type="predicted"/>